<protein>
    <recommendedName>
        <fullName evidence="2">Copper chaperone CopZ</fullName>
    </recommendedName>
</protein>
<evidence type="ECO:0000256" key="2">
    <source>
        <dbReference type="ARBA" id="ARBA00015313"/>
    </source>
</evidence>
<proteinExistence type="predicted"/>
<dbReference type="NCBIfam" id="TIGR00003">
    <property type="entry name" value="copper ion binding protein"/>
    <property type="match status" value="1"/>
</dbReference>
<keyword evidence="4" id="KW-0479">Metal-binding</keyword>
<dbReference type="GO" id="GO:0005507">
    <property type="term" value="F:copper ion binding"/>
    <property type="evidence" value="ECO:0007669"/>
    <property type="project" value="InterPro"/>
</dbReference>
<dbReference type="FunFam" id="3.30.70.100:FF:000001">
    <property type="entry name" value="ATPase copper transporting beta"/>
    <property type="match status" value="1"/>
</dbReference>
<dbReference type="InterPro" id="IPR017969">
    <property type="entry name" value="Heavy-metal-associated_CS"/>
</dbReference>
<keyword evidence="6" id="KW-0143">Chaperone</keyword>
<evidence type="ECO:0000256" key="3">
    <source>
        <dbReference type="ARBA" id="ARBA00022490"/>
    </source>
</evidence>
<dbReference type="GO" id="GO:0006825">
    <property type="term" value="P:copper ion transport"/>
    <property type="evidence" value="ECO:0007669"/>
    <property type="project" value="InterPro"/>
</dbReference>
<dbReference type="RefSeq" id="WP_104057326.1">
    <property type="nucleotide sequence ID" value="NZ_PREZ01000003.1"/>
</dbReference>
<comment type="caution">
    <text evidence="8">The sequence shown here is derived from an EMBL/GenBank/DDBJ whole genome shotgun (WGS) entry which is preliminary data.</text>
</comment>
<evidence type="ECO:0000256" key="1">
    <source>
        <dbReference type="ARBA" id="ARBA00004496"/>
    </source>
</evidence>
<dbReference type="Pfam" id="PF00403">
    <property type="entry name" value="HMA"/>
    <property type="match status" value="1"/>
</dbReference>
<dbReference type="AlphaFoldDB" id="A0A2S5GCD3"/>
<evidence type="ECO:0000313" key="9">
    <source>
        <dbReference type="Proteomes" id="UP000239047"/>
    </source>
</evidence>
<evidence type="ECO:0000256" key="4">
    <source>
        <dbReference type="ARBA" id="ARBA00022723"/>
    </source>
</evidence>
<dbReference type="EMBL" id="PREZ01000003">
    <property type="protein sequence ID" value="PPA70575.1"/>
    <property type="molecule type" value="Genomic_DNA"/>
</dbReference>
<dbReference type="PANTHER" id="PTHR46594:SF4">
    <property type="entry name" value="P-TYPE CATION-TRANSPORTING ATPASE"/>
    <property type="match status" value="1"/>
</dbReference>
<dbReference type="NCBIfam" id="NF033795">
    <property type="entry name" value="chaper_CopZ_Bs"/>
    <property type="match status" value="1"/>
</dbReference>
<dbReference type="OrthoDB" id="9813965at2"/>
<sequence length="69" mass="7483">MVEAVTLNVEGMSCQHCVDAIESNVRDLGGVNEVKVNLQQGTVDVDFQGGFVTLSEIRAAIEEQGYKIK</sequence>
<dbReference type="PROSITE" id="PS01047">
    <property type="entry name" value="HMA_1"/>
    <property type="match status" value="1"/>
</dbReference>
<dbReference type="Gene3D" id="3.30.70.100">
    <property type="match status" value="1"/>
</dbReference>
<dbReference type="SUPFAM" id="SSF55008">
    <property type="entry name" value="HMA, heavy metal-associated domain"/>
    <property type="match status" value="1"/>
</dbReference>
<evidence type="ECO:0000256" key="5">
    <source>
        <dbReference type="ARBA" id="ARBA00023008"/>
    </source>
</evidence>
<dbReference type="InterPro" id="IPR000428">
    <property type="entry name" value="Cu-bd"/>
</dbReference>
<keyword evidence="9" id="KW-1185">Reference proteome</keyword>
<evidence type="ECO:0000313" key="8">
    <source>
        <dbReference type="EMBL" id="PPA70575.1"/>
    </source>
</evidence>
<dbReference type="InterPro" id="IPR006121">
    <property type="entry name" value="HMA_dom"/>
</dbReference>
<gene>
    <name evidence="8" type="ORF">C4B60_07160</name>
</gene>
<dbReference type="InterPro" id="IPR036163">
    <property type="entry name" value="HMA_dom_sf"/>
</dbReference>
<feature type="domain" description="HMA" evidence="7">
    <location>
        <begin position="3"/>
        <end position="69"/>
    </location>
</feature>
<dbReference type="GO" id="GO:0005737">
    <property type="term" value="C:cytoplasm"/>
    <property type="evidence" value="ECO:0007669"/>
    <property type="project" value="UniProtKB-SubCell"/>
</dbReference>
<keyword evidence="3" id="KW-0963">Cytoplasm</keyword>
<evidence type="ECO:0000256" key="6">
    <source>
        <dbReference type="ARBA" id="ARBA00023186"/>
    </source>
</evidence>
<dbReference type="PANTHER" id="PTHR46594">
    <property type="entry name" value="P-TYPE CATION-TRANSPORTING ATPASE"/>
    <property type="match status" value="1"/>
</dbReference>
<evidence type="ECO:0000259" key="7">
    <source>
        <dbReference type="PROSITE" id="PS50846"/>
    </source>
</evidence>
<dbReference type="Proteomes" id="UP000239047">
    <property type="component" value="Unassembled WGS sequence"/>
</dbReference>
<organism evidence="8 9">
    <name type="scientific">Jeotgalibacillus proteolyticus</name>
    <dbReference type="NCBI Taxonomy" id="2082395"/>
    <lineage>
        <taxon>Bacteria</taxon>
        <taxon>Bacillati</taxon>
        <taxon>Bacillota</taxon>
        <taxon>Bacilli</taxon>
        <taxon>Bacillales</taxon>
        <taxon>Caryophanaceae</taxon>
        <taxon>Jeotgalibacillus</taxon>
    </lineage>
</organism>
<dbReference type="PRINTS" id="PR00944">
    <property type="entry name" value="CUEXPORT"/>
</dbReference>
<accession>A0A2S5GCD3</accession>
<dbReference type="InterPro" id="IPR006122">
    <property type="entry name" value="HMA_Cu_ion-bd"/>
</dbReference>
<dbReference type="InterPro" id="IPR049740">
    <property type="entry name" value="CopZ"/>
</dbReference>
<name>A0A2S5GCD3_9BACL</name>
<dbReference type="CDD" id="cd00371">
    <property type="entry name" value="HMA"/>
    <property type="match status" value="1"/>
</dbReference>
<reference evidence="8 9" key="1">
    <citation type="submission" date="2018-02" db="EMBL/GenBank/DDBJ databases">
        <title>Jeotgalibacillus proteolyticum sp. nov. a protease producing bacterium isolated from ocean sediments of Laizhou Bay.</title>
        <authorList>
            <person name="Li Y."/>
        </authorList>
    </citation>
    <scope>NUCLEOTIDE SEQUENCE [LARGE SCALE GENOMIC DNA]</scope>
    <source>
        <strain evidence="8 9">22-7</strain>
    </source>
</reference>
<comment type="subcellular location">
    <subcellularLocation>
        <location evidence="1">Cytoplasm</location>
    </subcellularLocation>
</comment>
<dbReference type="PROSITE" id="PS50846">
    <property type="entry name" value="HMA_2"/>
    <property type="match status" value="1"/>
</dbReference>
<keyword evidence="5" id="KW-0186">Copper</keyword>